<keyword evidence="2" id="KW-1185">Reference proteome</keyword>
<evidence type="ECO:0000313" key="1">
    <source>
        <dbReference type="EMBL" id="KAK9732065.1"/>
    </source>
</evidence>
<sequence>MLELLHTSEDLVISAAVPQGSILGPLRFLLYFNDIYSIMTPEIDFSYLTINYANETTFLVDDVSIEAIRDKWYAALRNIEDWLHCNNLNVSIEAIRDKWYAALRNIEDWLHCNNLNINHSKTLTILFKAKDR</sequence>
<proteinExistence type="predicted"/>
<reference evidence="1 2" key="1">
    <citation type="journal article" date="2024" name="BMC Genomics">
        <title>De novo assembly and annotation of Popillia japonica's genome with initial clues to its potential as an invasive pest.</title>
        <authorList>
            <person name="Cucini C."/>
            <person name="Boschi S."/>
            <person name="Funari R."/>
            <person name="Cardaioli E."/>
            <person name="Iannotti N."/>
            <person name="Marturano G."/>
            <person name="Paoli F."/>
            <person name="Bruttini M."/>
            <person name="Carapelli A."/>
            <person name="Frati F."/>
            <person name="Nardi F."/>
        </authorList>
    </citation>
    <scope>NUCLEOTIDE SEQUENCE [LARGE SCALE GENOMIC DNA]</scope>
    <source>
        <strain evidence="1">DMR45628</strain>
    </source>
</reference>
<evidence type="ECO:0000313" key="2">
    <source>
        <dbReference type="Proteomes" id="UP001458880"/>
    </source>
</evidence>
<dbReference type="Proteomes" id="UP001458880">
    <property type="component" value="Unassembled WGS sequence"/>
</dbReference>
<organism evidence="1 2">
    <name type="scientific">Popillia japonica</name>
    <name type="common">Japanese beetle</name>
    <dbReference type="NCBI Taxonomy" id="7064"/>
    <lineage>
        <taxon>Eukaryota</taxon>
        <taxon>Metazoa</taxon>
        <taxon>Ecdysozoa</taxon>
        <taxon>Arthropoda</taxon>
        <taxon>Hexapoda</taxon>
        <taxon>Insecta</taxon>
        <taxon>Pterygota</taxon>
        <taxon>Neoptera</taxon>
        <taxon>Endopterygota</taxon>
        <taxon>Coleoptera</taxon>
        <taxon>Polyphaga</taxon>
        <taxon>Scarabaeiformia</taxon>
        <taxon>Scarabaeidae</taxon>
        <taxon>Rutelinae</taxon>
        <taxon>Popillia</taxon>
    </lineage>
</organism>
<accession>A0AAW1LEX0</accession>
<evidence type="ECO:0008006" key="3">
    <source>
        <dbReference type="Google" id="ProtNLM"/>
    </source>
</evidence>
<protein>
    <recommendedName>
        <fullName evidence="3">Reverse transcriptase domain-containing protein</fullName>
    </recommendedName>
</protein>
<dbReference type="EMBL" id="JASPKY010000122">
    <property type="protein sequence ID" value="KAK9732065.1"/>
    <property type="molecule type" value="Genomic_DNA"/>
</dbReference>
<dbReference type="AlphaFoldDB" id="A0AAW1LEX0"/>
<gene>
    <name evidence="1" type="ORF">QE152_g13113</name>
</gene>
<comment type="caution">
    <text evidence="1">The sequence shown here is derived from an EMBL/GenBank/DDBJ whole genome shotgun (WGS) entry which is preliminary data.</text>
</comment>
<name>A0AAW1LEX0_POPJA</name>